<evidence type="ECO:0000256" key="4">
    <source>
        <dbReference type="ARBA" id="ARBA00011881"/>
    </source>
</evidence>
<dbReference type="PIRSF" id="PIRSF000521">
    <property type="entry name" value="Transaminase_4ab_Lys_Orn"/>
    <property type="match status" value="1"/>
</dbReference>
<dbReference type="GO" id="GO:0008453">
    <property type="term" value="F:alanine-glyoxylate transaminase activity"/>
    <property type="evidence" value="ECO:0007669"/>
    <property type="project" value="UniProtKB-EC"/>
</dbReference>
<organism evidence="13">
    <name type="scientific">Tetraselmis sp. GSL018</name>
    <dbReference type="NCBI Taxonomy" id="582737"/>
    <lineage>
        <taxon>Eukaryota</taxon>
        <taxon>Viridiplantae</taxon>
        <taxon>Chlorophyta</taxon>
        <taxon>core chlorophytes</taxon>
        <taxon>Chlorodendrophyceae</taxon>
        <taxon>Chlorodendrales</taxon>
        <taxon>Chlorodendraceae</taxon>
        <taxon>Tetraselmis</taxon>
    </lineage>
</organism>
<evidence type="ECO:0000256" key="8">
    <source>
        <dbReference type="ARBA" id="ARBA00022898"/>
    </source>
</evidence>
<dbReference type="InterPro" id="IPR015422">
    <property type="entry name" value="PyrdxlP-dep_Trfase_small"/>
</dbReference>
<dbReference type="EMBL" id="GBEZ01024331">
    <property type="protein sequence ID" value="JAC62648.1"/>
    <property type="molecule type" value="Transcribed_RNA"/>
</dbReference>
<gene>
    <name evidence="13" type="primary">AGXT2</name>
    <name evidence="12" type="ORF">TSPGSL018_22731</name>
    <name evidence="13" type="ORF">TSPGSL018_8361</name>
</gene>
<reference evidence="13" key="1">
    <citation type="submission" date="2014-05" db="EMBL/GenBank/DDBJ databases">
        <title>The transcriptome of the halophilic microalga Tetraselmis sp. GSL018 isolated from the Great Salt Lake, Utah.</title>
        <authorList>
            <person name="Jinkerson R.E."/>
            <person name="D'Adamo S."/>
            <person name="Posewitz M.C."/>
        </authorList>
    </citation>
    <scope>NUCLEOTIDE SEQUENCE</scope>
    <source>
        <strain evidence="13">GSL018</strain>
    </source>
</reference>
<keyword evidence="13" id="KW-0670">Pyruvate</keyword>
<dbReference type="Pfam" id="PF00202">
    <property type="entry name" value="Aminotran_3"/>
    <property type="match status" value="1"/>
</dbReference>
<evidence type="ECO:0000256" key="2">
    <source>
        <dbReference type="ARBA" id="ARBA00004173"/>
    </source>
</evidence>
<protein>
    <recommendedName>
        <fullName evidence="5">alanine--glyoxylate transaminase</fullName>
        <ecNumber evidence="5">2.6.1.44</ecNumber>
    </recommendedName>
</protein>
<keyword evidence="6" id="KW-0032">Aminotransferase</keyword>
<dbReference type="InterPro" id="IPR015421">
    <property type="entry name" value="PyrdxlP-dep_Trfase_major"/>
</dbReference>
<comment type="subcellular location">
    <subcellularLocation>
        <location evidence="2">Mitochondrion</location>
    </subcellularLocation>
</comment>
<dbReference type="EMBL" id="GBEZ01017773">
    <property type="protein sequence ID" value="JAC68595.1"/>
    <property type="molecule type" value="Transcribed_RNA"/>
</dbReference>
<accession>A0A061RD90</accession>
<dbReference type="SUPFAM" id="SSF53383">
    <property type="entry name" value="PLP-dependent transferases"/>
    <property type="match status" value="1"/>
</dbReference>
<dbReference type="PANTHER" id="PTHR45688:SF3">
    <property type="entry name" value="ALANINE--GLYOXYLATE AMINOTRANSFERASE 2, MITOCHONDRIAL"/>
    <property type="match status" value="1"/>
</dbReference>
<evidence type="ECO:0000256" key="1">
    <source>
        <dbReference type="ARBA" id="ARBA00001933"/>
    </source>
</evidence>
<dbReference type="PANTHER" id="PTHR45688">
    <property type="match status" value="1"/>
</dbReference>
<dbReference type="AlphaFoldDB" id="A0A061RD90"/>
<evidence type="ECO:0000256" key="3">
    <source>
        <dbReference type="ARBA" id="ARBA00008954"/>
    </source>
</evidence>
<evidence type="ECO:0000256" key="7">
    <source>
        <dbReference type="ARBA" id="ARBA00022679"/>
    </source>
</evidence>
<dbReference type="Gene3D" id="3.40.640.10">
    <property type="entry name" value="Type I PLP-dependent aspartate aminotransferase-like (Major domain)"/>
    <property type="match status" value="1"/>
</dbReference>
<keyword evidence="9" id="KW-0809">Transit peptide</keyword>
<keyword evidence="10" id="KW-0496">Mitochondrion</keyword>
<dbReference type="InterPro" id="IPR015424">
    <property type="entry name" value="PyrdxlP-dep_Trfase"/>
</dbReference>
<evidence type="ECO:0000313" key="13">
    <source>
        <dbReference type="EMBL" id="JAC68595.1"/>
    </source>
</evidence>
<evidence type="ECO:0000256" key="9">
    <source>
        <dbReference type="ARBA" id="ARBA00022946"/>
    </source>
</evidence>
<dbReference type="GO" id="GO:0019481">
    <property type="term" value="P:L-alanine catabolic process, by transamination"/>
    <property type="evidence" value="ECO:0007669"/>
    <property type="project" value="TreeGrafter"/>
</dbReference>
<dbReference type="PROSITE" id="PS00600">
    <property type="entry name" value="AA_TRANSFER_CLASS_3"/>
    <property type="match status" value="1"/>
</dbReference>
<comment type="subunit">
    <text evidence="4">Homotetramer.</text>
</comment>
<name>A0A061RD90_9CHLO</name>
<dbReference type="InterPro" id="IPR005814">
    <property type="entry name" value="Aminotrans_3"/>
</dbReference>
<proteinExistence type="inferred from homology"/>
<dbReference type="EC" id="2.6.1.44" evidence="5"/>
<dbReference type="Gene3D" id="3.90.1150.10">
    <property type="entry name" value="Aspartate Aminotransferase, domain 1"/>
    <property type="match status" value="1"/>
</dbReference>
<evidence type="ECO:0000313" key="12">
    <source>
        <dbReference type="EMBL" id="JAC62648.1"/>
    </source>
</evidence>
<dbReference type="GO" id="GO:0005739">
    <property type="term" value="C:mitochondrion"/>
    <property type="evidence" value="ECO:0007669"/>
    <property type="project" value="UniProtKB-SubCell"/>
</dbReference>
<dbReference type="InterPro" id="IPR049704">
    <property type="entry name" value="Aminotrans_3_PPA_site"/>
</dbReference>
<evidence type="ECO:0000256" key="6">
    <source>
        <dbReference type="ARBA" id="ARBA00022576"/>
    </source>
</evidence>
<dbReference type="FunFam" id="3.40.640.10:FF:000004">
    <property type="entry name" value="Acetylornithine aminotransferase"/>
    <property type="match status" value="1"/>
</dbReference>
<keyword evidence="7" id="KW-0808">Transferase</keyword>
<comment type="cofactor">
    <cofactor evidence="1">
        <name>pyridoxal 5'-phosphate</name>
        <dbReference type="ChEBI" id="CHEBI:597326"/>
    </cofactor>
</comment>
<comment type="similarity">
    <text evidence="3 11">Belongs to the class-III pyridoxal-phosphate-dependent aminotransferase family.</text>
</comment>
<evidence type="ECO:0000256" key="10">
    <source>
        <dbReference type="ARBA" id="ARBA00023128"/>
    </source>
</evidence>
<sequence length="476" mass="51959">MWIPSVRHTAVLANAFRSTGCFRAMSSTRAQQVVEALPQIPFFDHVPLPYDGPSKEEVYKLRQEFLNPAKFLHFKEPVLIVEGKMQYLFDEKGKRYLDAFAGIVTVSVGHCHPKVVQPIVDQLQRVQHTTTIYLNEQIALFGKELADVMPGKLKNVYFVNSGSEANDLAMTMARLYTGNYDILALRNAYHGASTSTMGLTAHSTWKYNTPQGFGVHHMINPDPYRGMFGADGKAYAADVKDHIRHATPGKVAAFFAEPIQGVGGAVPLAEGYLPAVYEIVREHGGLLVSDEVQTGFGRTGSSFWGFQNHGVMPDIVTMAKGIGNGLPLAAVVTTPEIAAVMKDRIHFNTFGANPMCAAGGRAVLRTLLEGHYQQHCAEVGAHLEGRLRALAAKHDIIGDVRGRGLMLGVELVKDRATKEPAAAELGVAMEKMKDMGVLMGKGGLYGNVFRIKPPMCFTREDADFLADVMDLSLSAL</sequence>
<evidence type="ECO:0000256" key="5">
    <source>
        <dbReference type="ARBA" id="ARBA00013049"/>
    </source>
</evidence>
<dbReference type="GO" id="GO:0009436">
    <property type="term" value="P:glyoxylate catabolic process"/>
    <property type="evidence" value="ECO:0007669"/>
    <property type="project" value="TreeGrafter"/>
</dbReference>
<dbReference type="CDD" id="cd00610">
    <property type="entry name" value="OAT_like"/>
    <property type="match status" value="1"/>
</dbReference>
<keyword evidence="8 11" id="KW-0663">Pyridoxal phosphate</keyword>
<dbReference type="GO" id="GO:0030170">
    <property type="term" value="F:pyridoxal phosphate binding"/>
    <property type="evidence" value="ECO:0007669"/>
    <property type="project" value="InterPro"/>
</dbReference>
<evidence type="ECO:0000256" key="11">
    <source>
        <dbReference type="RuleBase" id="RU003560"/>
    </source>
</evidence>